<organism evidence="3 4">
    <name type="scientific">Algibacter agarivorans</name>
    <dbReference type="NCBI Taxonomy" id="1109741"/>
    <lineage>
        <taxon>Bacteria</taxon>
        <taxon>Pseudomonadati</taxon>
        <taxon>Bacteroidota</taxon>
        <taxon>Flavobacteriia</taxon>
        <taxon>Flavobacteriales</taxon>
        <taxon>Flavobacteriaceae</taxon>
        <taxon>Algibacter</taxon>
    </lineage>
</organism>
<feature type="coiled-coil region" evidence="1">
    <location>
        <begin position="273"/>
        <end position="300"/>
    </location>
</feature>
<keyword evidence="1" id="KW-0175">Coiled coil</keyword>
<accession>A0ABP9GPD6</accession>
<protein>
    <recommendedName>
        <fullName evidence="5">Tetratricopeptide repeat-containing protein</fullName>
    </recommendedName>
</protein>
<comment type="caution">
    <text evidence="3">The sequence shown here is derived from an EMBL/GenBank/DDBJ whole genome shotgun (WGS) entry which is preliminary data.</text>
</comment>
<evidence type="ECO:0000256" key="1">
    <source>
        <dbReference type="SAM" id="Coils"/>
    </source>
</evidence>
<keyword evidence="2" id="KW-0812">Transmembrane</keyword>
<dbReference type="Gene3D" id="1.25.40.10">
    <property type="entry name" value="Tetratricopeptide repeat domain"/>
    <property type="match status" value="1"/>
</dbReference>
<dbReference type="InterPro" id="IPR011990">
    <property type="entry name" value="TPR-like_helical_dom_sf"/>
</dbReference>
<reference evidence="4" key="1">
    <citation type="journal article" date="2019" name="Int. J. Syst. Evol. Microbiol.">
        <title>The Global Catalogue of Microorganisms (GCM) 10K type strain sequencing project: providing services to taxonomists for standard genome sequencing and annotation.</title>
        <authorList>
            <consortium name="The Broad Institute Genomics Platform"/>
            <consortium name="The Broad Institute Genome Sequencing Center for Infectious Disease"/>
            <person name="Wu L."/>
            <person name="Ma J."/>
        </authorList>
    </citation>
    <scope>NUCLEOTIDE SEQUENCE [LARGE SCALE GENOMIC DNA]</scope>
    <source>
        <strain evidence="4">JCM 18285</strain>
    </source>
</reference>
<feature type="transmembrane region" description="Helical" evidence="2">
    <location>
        <begin position="311"/>
        <end position="331"/>
    </location>
</feature>
<dbReference type="Gene3D" id="1.10.10.10">
    <property type="entry name" value="Winged helix-like DNA-binding domain superfamily/Winged helix DNA-binding domain"/>
    <property type="match status" value="1"/>
</dbReference>
<sequence length="487" mass="57252">MSQAPAEEAYSYFAKGSEYFLSKGDTINHLNCVVHMSDVEYRKGRFNNAFDLLWDVMPMANKISNKKPLLEIHQMLGILYGVYDIEKEALYHLKEGLKIAKKYVKLDEKYRERLTACYFDVAIQNVAMQDYDSALQYLDTCYKSDKSGSRLYFVDAVYGQVYVELKEYDKAKKYLEGVLAYLEKQGNGFQVSVSYYMGELKSAINETDSAFVFYNKSLNAIDSLQTQTKLKPLVLEKIAMLYGKENKHRFAFDYMQKSKKWSDSLFNTQSQQNKSLFEIKNRYKDDLKKKEEQIETQTKLLKLNNKAKFRLRLLIIVIILLTSIAFITYRLKVKMKKLAFKKKLNDDKNKTILNIKNKELTANALQIIEKEQFVKELLEELKDKLPDSHKTLHNKYKQSNKKIWEDFHLRFTQINKSFYDQLLKQYPELTPTDLKHCALVKLNFDSKEMSHLLGISVNSVHMARSRIRKKMNLKREDNLSNFLNKIK</sequence>
<dbReference type="Proteomes" id="UP001501302">
    <property type="component" value="Unassembled WGS sequence"/>
</dbReference>
<evidence type="ECO:0000256" key="2">
    <source>
        <dbReference type="SAM" id="Phobius"/>
    </source>
</evidence>
<gene>
    <name evidence="3" type="ORF">GCM10023314_16250</name>
</gene>
<dbReference type="InterPro" id="IPR036388">
    <property type="entry name" value="WH-like_DNA-bd_sf"/>
</dbReference>
<dbReference type="EMBL" id="BAABJJ010000021">
    <property type="protein sequence ID" value="GAA4943964.1"/>
    <property type="molecule type" value="Genomic_DNA"/>
</dbReference>
<keyword evidence="2" id="KW-1133">Transmembrane helix</keyword>
<proteinExistence type="predicted"/>
<dbReference type="InterPro" id="IPR016032">
    <property type="entry name" value="Sig_transdc_resp-reg_C-effctor"/>
</dbReference>
<evidence type="ECO:0000313" key="3">
    <source>
        <dbReference type="EMBL" id="GAA4943964.1"/>
    </source>
</evidence>
<evidence type="ECO:0000313" key="4">
    <source>
        <dbReference type="Proteomes" id="UP001501302"/>
    </source>
</evidence>
<dbReference type="SUPFAM" id="SSF46894">
    <property type="entry name" value="C-terminal effector domain of the bipartite response regulators"/>
    <property type="match status" value="1"/>
</dbReference>
<keyword evidence="2" id="KW-0472">Membrane</keyword>
<name>A0ABP9GPD6_9FLAO</name>
<keyword evidence="4" id="KW-1185">Reference proteome</keyword>
<evidence type="ECO:0008006" key="5">
    <source>
        <dbReference type="Google" id="ProtNLM"/>
    </source>
</evidence>
<dbReference type="SUPFAM" id="SSF48452">
    <property type="entry name" value="TPR-like"/>
    <property type="match status" value="1"/>
</dbReference>